<dbReference type="GO" id="GO:0003676">
    <property type="term" value="F:nucleic acid binding"/>
    <property type="evidence" value="ECO:0007669"/>
    <property type="project" value="InterPro"/>
</dbReference>
<comment type="similarity">
    <text evidence="1">Belongs to the mTERF family.</text>
</comment>
<name>A0AAD8NLT7_TARER</name>
<evidence type="ECO:0000313" key="4">
    <source>
        <dbReference type="EMBL" id="KAK1413071.1"/>
    </source>
</evidence>
<gene>
    <name evidence="4" type="ORF">QVD17_34803</name>
</gene>
<protein>
    <submittedName>
        <fullName evidence="4">Uncharacterized protein</fullName>
    </submittedName>
</protein>
<dbReference type="EMBL" id="JAUHHV010000009">
    <property type="protein sequence ID" value="KAK1413071.1"/>
    <property type="molecule type" value="Genomic_DNA"/>
</dbReference>
<keyword evidence="5" id="KW-1185">Reference proteome</keyword>
<dbReference type="InterPro" id="IPR038538">
    <property type="entry name" value="MTERF_sf"/>
</dbReference>
<dbReference type="InterPro" id="IPR003690">
    <property type="entry name" value="MTERF"/>
</dbReference>
<dbReference type="Proteomes" id="UP001229421">
    <property type="component" value="Unassembled WGS sequence"/>
</dbReference>
<dbReference type="PANTHER" id="PTHR13068">
    <property type="entry name" value="CGI-12 PROTEIN-RELATED"/>
    <property type="match status" value="1"/>
</dbReference>
<dbReference type="AlphaFoldDB" id="A0AAD8NLT7"/>
<evidence type="ECO:0000313" key="5">
    <source>
        <dbReference type="Proteomes" id="UP001229421"/>
    </source>
</evidence>
<dbReference type="FunFam" id="1.25.70.10:FF:000001">
    <property type="entry name" value="Mitochondrial transcription termination factor-like"/>
    <property type="match status" value="1"/>
</dbReference>
<dbReference type="Gene3D" id="1.25.70.10">
    <property type="entry name" value="Transcription termination factor 3, mitochondrial"/>
    <property type="match status" value="2"/>
</dbReference>
<organism evidence="4 5">
    <name type="scientific">Tagetes erecta</name>
    <name type="common">African marigold</name>
    <dbReference type="NCBI Taxonomy" id="13708"/>
    <lineage>
        <taxon>Eukaryota</taxon>
        <taxon>Viridiplantae</taxon>
        <taxon>Streptophyta</taxon>
        <taxon>Embryophyta</taxon>
        <taxon>Tracheophyta</taxon>
        <taxon>Spermatophyta</taxon>
        <taxon>Magnoliopsida</taxon>
        <taxon>eudicotyledons</taxon>
        <taxon>Gunneridae</taxon>
        <taxon>Pentapetalae</taxon>
        <taxon>asterids</taxon>
        <taxon>campanulids</taxon>
        <taxon>Asterales</taxon>
        <taxon>Asteraceae</taxon>
        <taxon>Asteroideae</taxon>
        <taxon>Heliantheae alliance</taxon>
        <taxon>Tageteae</taxon>
        <taxon>Tagetes</taxon>
    </lineage>
</organism>
<proteinExistence type="inferred from homology"/>
<reference evidence="4" key="1">
    <citation type="journal article" date="2023" name="bioRxiv">
        <title>Improved chromosome-level genome assembly for marigold (Tagetes erecta).</title>
        <authorList>
            <person name="Jiang F."/>
            <person name="Yuan L."/>
            <person name="Wang S."/>
            <person name="Wang H."/>
            <person name="Xu D."/>
            <person name="Wang A."/>
            <person name="Fan W."/>
        </authorList>
    </citation>
    <scope>NUCLEOTIDE SEQUENCE</scope>
    <source>
        <strain evidence="4">WSJ</strain>
        <tissue evidence="4">Leaf</tissue>
    </source>
</reference>
<keyword evidence="2" id="KW-0805">Transcription regulation</keyword>
<keyword evidence="2" id="KW-0806">Transcription termination</keyword>
<sequence>MFHRTFQSLRTTHVHTSSSIFFLHLSTTSSSPHHFMVDYLINSLKLTKPEAISVSTKVRHLKSPKNSQSVINLFRTYNLPEPEIKSIVISRPDILLRNVEKTLKPKFKVLFELGLSIQDLVTVVKRDPNILGRSLHTSIIPTINLLYKTLGSKDKIVKAIMKSHWPLYGKYFRSNILLLEKYGVCSKDIERVILRNPRLVTQNPVRLEEKLVEAEREFGITPGSRMFSYGLSAVCSLNSLNLRKKFEVFKSFGWCDSDVFTLVNRQPLCLTHSEERLRKVLSFFMKELGYTSSWLSTRGNLLMYSLEKRVKPRYKVYVVLKEKGVMDKELQSVMCLSNADFVKNVVQRHRDDMPVHLYDSSTKTIGR</sequence>
<keyword evidence="3" id="KW-0809">Transit peptide</keyword>
<accession>A0AAD8NLT7</accession>
<keyword evidence="2" id="KW-0804">Transcription</keyword>
<evidence type="ECO:0000256" key="2">
    <source>
        <dbReference type="ARBA" id="ARBA00022472"/>
    </source>
</evidence>
<dbReference type="GO" id="GO:0006353">
    <property type="term" value="P:DNA-templated transcription termination"/>
    <property type="evidence" value="ECO:0007669"/>
    <property type="project" value="UniProtKB-KW"/>
</dbReference>
<dbReference type="Pfam" id="PF02536">
    <property type="entry name" value="mTERF"/>
    <property type="match status" value="2"/>
</dbReference>
<comment type="caution">
    <text evidence="4">The sequence shown here is derived from an EMBL/GenBank/DDBJ whole genome shotgun (WGS) entry which is preliminary data.</text>
</comment>
<dbReference type="SMART" id="SM00733">
    <property type="entry name" value="Mterf"/>
    <property type="match status" value="6"/>
</dbReference>
<dbReference type="PANTHER" id="PTHR13068:SF230">
    <property type="entry name" value="MITOCHODRIAL TRANSCRIPTION TERMINATION FACTOR-RELATED"/>
    <property type="match status" value="1"/>
</dbReference>
<evidence type="ECO:0000256" key="1">
    <source>
        <dbReference type="ARBA" id="ARBA00007692"/>
    </source>
</evidence>
<evidence type="ECO:0000256" key="3">
    <source>
        <dbReference type="ARBA" id="ARBA00022946"/>
    </source>
</evidence>